<dbReference type="Gene3D" id="3.40.50.1820">
    <property type="entry name" value="alpha/beta hydrolase"/>
    <property type="match status" value="1"/>
</dbReference>
<comment type="caution">
    <text evidence="3">The sequence shown here is derived from an EMBL/GenBank/DDBJ whole genome shotgun (WGS) entry which is preliminary data.</text>
</comment>
<evidence type="ECO:0000256" key="1">
    <source>
        <dbReference type="ARBA" id="ARBA00022801"/>
    </source>
</evidence>
<evidence type="ECO:0000259" key="2">
    <source>
        <dbReference type="Pfam" id="PF07859"/>
    </source>
</evidence>
<protein>
    <submittedName>
        <fullName evidence="3">AB hydrolase superfamily protein B1A11.02</fullName>
    </submittedName>
</protein>
<evidence type="ECO:0000313" key="3">
    <source>
        <dbReference type="EMBL" id="OJT13403.1"/>
    </source>
</evidence>
<dbReference type="PANTHER" id="PTHR48081">
    <property type="entry name" value="AB HYDROLASE SUPERFAMILY PROTEIN C4A8.06C"/>
    <property type="match status" value="1"/>
</dbReference>
<dbReference type="PANTHER" id="PTHR48081:SF8">
    <property type="entry name" value="ALPHA_BETA HYDROLASE FOLD-3 DOMAIN-CONTAINING PROTEIN-RELATED"/>
    <property type="match status" value="1"/>
</dbReference>
<dbReference type="Pfam" id="PF07859">
    <property type="entry name" value="Abhydrolase_3"/>
    <property type="match status" value="1"/>
</dbReference>
<dbReference type="AlphaFoldDB" id="A0A1M2W0T5"/>
<evidence type="ECO:0000313" key="4">
    <source>
        <dbReference type="Proteomes" id="UP000184267"/>
    </source>
</evidence>
<dbReference type="InterPro" id="IPR013094">
    <property type="entry name" value="AB_hydrolase_3"/>
</dbReference>
<sequence>MSTNAQQTEGPTPAPTLQIAEARAFFKEWLTIPFKAYSVQHLPSETTYTVRDEIIAVDDGSFSVRCIVPVGDDEHETFPVLVYIHGGGWSSGDVELDDYHLRKVAVDLKLSIVNVNYRLAPEHPFPTAVNDGLAALKWIVSNAPLLKANLSKGFIISGHSAGANLSTVLSHEARDDPFFRGPGRQLTGQLLREPMVIHPDFHPEELKAELRSIEEHPPPPVVRAVMEFYNPDPLDPRFSPLLYPSHVGVPRAYVQGMGLDSFRDDARVYVKALRQAGVESKYTEYPGVSHGFHYSTPETEIAVKVRADLEEGLKWLLGRESSL</sequence>
<dbReference type="InterPro" id="IPR029058">
    <property type="entry name" value="AB_hydrolase_fold"/>
</dbReference>
<reference evidence="3 4" key="1">
    <citation type="submission" date="2016-10" db="EMBL/GenBank/DDBJ databases">
        <title>Genome sequence of the basidiomycete white-rot fungus Trametes pubescens.</title>
        <authorList>
            <person name="Makela M.R."/>
            <person name="Granchi Z."/>
            <person name="Peng M."/>
            <person name="De Vries R.P."/>
            <person name="Grigoriev I."/>
            <person name="Riley R."/>
            <person name="Hilden K."/>
        </authorList>
    </citation>
    <scope>NUCLEOTIDE SEQUENCE [LARGE SCALE GENOMIC DNA]</scope>
    <source>
        <strain evidence="3 4">FBCC735</strain>
    </source>
</reference>
<accession>A0A1M2W0T5</accession>
<gene>
    <name evidence="3" type="ORF">TRAPUB_10038</name>
</gene>
<dbReference type="InterPro" id="IPR050300">
    <property type="entry name" value="GDXG_lipolytic_enzyme"/>
</dbReference>
<keyword evidence="1 3" id="KW-0378">Hydrolase</keyword>
<dbReference type="EMBL" id="MNAD01000410">
    <property type="protein sequence ID" value="OJT13403.1"/>
    <property type="molecule type" value="Genomic_DNA"/>
</dbReference>
<keyword evidence="4" id="KW-1185">Reference proteome</keyword>
<organism evidence="3 4">
    <name type="scientific">Trametes pubescens</name>
    <name type="common">White-rot fungus</name>
    <dbReference type="NCBI Taxonomy" id="154538"/>
    <lineage>
        <taxon>Eukaryota</taxon>
        <taxon>Fungi</taxon>
        <taxon>Dikarya</taxon>
        <taxon>Basidiomycota</taxon>
        <taxon>Agaricomycotina</taxon>
        <taxon>Agaricomycetes</taxon>
        <taxon>Polyporales</taxon>
        <taxon>Polyporaceae</taxon>
        <taxon>Trametes</taxon>
    </lineage>
</organism>
<dbReference type="STRING" id="154538.A0A1M2W0T5"/>
<dbReference type="OMA" id="HVFHPES"/>
<dbReference type="Proteomes" id="UP000184267">
    <property type="component" value="Unassembled WGS sequence"/>
</dbReference>
<dbReference type="OrthoDB" id="408631at2759"/>
<dbReference type="SUPFAM" id="SSF53474">
    <property type="entry name" value="alpha/beta-Hydrolases"/>
    <property type="match status" value="1"/>
</dbReference>
<name>A0A1M2W0T5_TRAPU</name>
<proteinExistence type="predicted"/>
<dbReference type="GO" id="GO:0016787">
    <property type="term" value="F:hydrolase activity"/>
    <property type="evidence" value="ECO:0007669"/>
    <property type="project" value="UniProtKB-KW"/>
</dbReference>
<feature type="domain" description="Alpha/beta hydrolase fold-3" evidence="2">
    <location>
        <begin position="81"/>
        <end position="293"/>
    </location>
</feature>